<dbReference type="EMBL" id="JBBDGN010000010">
    <property type="protein sequence ID" value="MEJ1092198.1"/>
    <property type="molecule type" value="Genomic_DNA"/>
</dbReference>
<name>A0ABU8LLT6_9MICO</name>
<proteinExistence type="predicted"/>
<protein>
    <recommendedName>
        <fullName evidence="3">Terminase small subunit</fullName>
    </recommendedName>
</protein>
<sequence>MAINKQALVAAVAKFRADTAAAVKFVNPDFTNNAITRHRHEGVMKARAELLKSLPAEPEAPKVNRASVIAGLTPTTADQIAVQARELGIVDRLIASGRTLAEVMHGASPERLAAIASNAEVMPEVLRSDDPAAVVASIHERVFEALVEAGHPQAVIARDAQAQFDEQAAWREVVKDTIEGAQTGAGLTALFKADQEGFEALMASNTEPVVNADTAEAVRKLDRTMGIGAAKAGAV</sequence>
<gene>
    <name evidence="1" type="ORF">WDU93_10885</name>
</gene>
<dbReference type="RefSeq" id="WP_337320511.1">
    <property type="nucleotide sequence ID" value="NZ_JBBDGN010000010.1"/>
</dbReference>
<keyword evidence="2" id="KW-1185">Reference proteome</keyword>
<evidence type="ECO:0000313" key="2">
    <source>
        <dbReference type="Proteomes" id="UP001366085"/>
    </source>
</evidence>
<evidence type="ECO:0000313" key="1">
    <source>
        <dbReference type="EMBL" id="MEJ1092198.1"/>
    </source>
</evidence>
<accession>A0ABU8LLT6</accession>
<dbReference type="Proteomes" id="UP001366085">
    <property type="component" value="Unassembled WGS sequence"/>
</dbReference>
<reference evidence="1 2" key="1">
    <citation type="submission" date="2024-02" db="EMBL/GenBank/DDBJ databases">
        <authorList>
            <person name="Saticioglu I.B."/>
        </authorList>
    </citation>
    <scope>NUCLEOTIDE SEQUENCE [LARGE SCALE GENOMIC DNA]</scope>
    <source>
        <strain evidence="1 2">Mu-43</strain>
    </source>
</reference>
<evidence type="ECO:0008006" key="3">
    <source>
        <dbReference type="Google" id="ProtNLM"/>
    </source>
</evidence>
<organism evidence="1 2">
    <name type="scientific">Microbacterium istanbulense</name>
    <dbReference type="NCBI Taxonomy" id="3122049"/>
    <lineage>
        <taxon>Bacteria</taxon>
        <taxon>Bacillati</taxon>
        <taxon>Actinomycetota</taxon>
        <taxon>Actinomycetes</taxon>
        <taxon>Micrococcales</taxon>
        <taxon>Microbacteriaceae</taxon>
        <taxon>Microbacterium</taxon>
    </lineage>
</organism>
<comment type="caution">
    <text evidence="1">The sequence shown here is derived from an EMBL/GenBank/DDBJ whole genome shotgun (WGS) entry which is preliminary data.</text>
</comment>